<dbReference type="EMBL" id="KQ030545">
    <property type="protein sequence ID" value="KJZ72535.1"/>
    <property type="molecule type" value="Genomic_DNA"/>
</dbReference>
<evidence type="ECO:0000313" key="3">
    <source>
        <dbReference type="Proteomes" id="UP000054481"/>
    </source>
</evidence>
<sequence length="203" mass="22528">MDSPLAQTTLSTIAFLESRLLRLEHLLYGPTASHPAPQNESVVWRMGQLEKRFSLMLSRVRVYGDLIKIYTSNPDFFHAPAPSDPPSQLSIDAVRSMVLASASAYPAALSSLTAVKDSPIPDTSDSTALISMTERMKGLEATQRAQVAEMAELRQRSEAIIRSWYEGSLLSGSRFMADVESRIEEIETQVRRKERAVEDAKAI</sequence>
<dbReference type="InterPro" id="IPR009991">
    <property type="entry name" value="DCTN3"/>
</dbReference>
<keyword evidence="1" id="KW-0175">Coiled coil</keyword>
<accession>A0A0F7ZMT0</accession>
<dbReference type="GO" id="GO:0005869">
    <property type="term" value="C:dynactin complex"/>
    <property type="evidence" value="ECO:0007669"/>
    <property type="project" value="InterPro"/>
</dbReference>
<evidence type="ECO:0000256" key="1">
    <source>
        <dbReference type="SAM" id="Coils"/>
    </source>
</evidence>
<keyword evidence="3" id="KW-1185">Reference proteome</keyword>
<dbReference type="Proteomes" id="UP000054481">
    <property type="component" value="Unassembled WGS sequence"/>
</dbReference>
<reference evidence="2 3" key="1">
    <citation type="journal article" date="2014" name="Genome Biol. Evol.">
        <title>Comparative genomics and transcriptomics analyses reveal divergent lifestyle features of nematode endoparasitic fungus Hirsutella minnesotensis.</title>
        <authorList>
            <person name="Lai Y."/>
            <person name="Liu K."/>
            <person name="Zhang X."/>
            <person name="Zhang X."/>
            <person name="Li K."/>
            <person name="Wang N."/>
            <person name="Shu C."/>
            <person name="Wu Y."/>
            <person name="Wang C."/>
            <person name="Bushley K.E."/>
            <person name="Xiang M."/>
            <person name="Liu X."/>
        </authorList>
    </citation>
    <scope>NUCLEOTIDE SEQUENCE [LARGE SCALE GENOMIC DNA]</scope>
    <source>
        <strain evidence="2 3">3608</strain>
    </source>
</reference>
<dbReference type="AlphaFoldDB" id="A0A0F7ZMT0"/>
<organism evidence="2 3">
    <name type="scientific">Hirsutella minnesotensis 3608</name>
    <dbReference type="NCBI Taxonomy" id="1043627"/>
    <lineage>
        <taxon>Eukaryota</taxon>
        <taxon>Fungi</taxon>
        <taxon>Dikarya</taxon>
        <taxon>Ascomycota</taxon>
        <taxon>Pezizomycotina</taxon>
        <taxon>Sordariomycetes</taxon>
        <taxon>Hypocreomycetidae</taxon>
        <taxon>Hypocreales</taxon>
        <taxon>Ophiocordycipitaceae</taxon>
        <taxon>Hirsutella</taxon>
    </lineage>
</organism>
<evidence type="ECO:0000313" key="2">
    <source>
        <dbReference type="EMBL" id="KJZ72535.1"/>
    </source>
</evidence>
<gene>
    <name evidence="2" type="ORF">HIM_08059</name>
</gene>
<protein>
    <recommendedName>
        <fullName evidence="4">Nuclear distribution protein</fullName>
    </recommendedName>
</protein>
<dbReference type="GO" id="GO:0061640">
    <property type="term" value="P:cytoskeleton-dependent cytokinesis"/>
    <property type="evidence" value="ECO:0007669"/>
    <property type="project" value="InterPro"/>
</dbReference>
<dbReference type="OrthoDB" id="5403729at2759"/>
<evidence type="ECO:0008006" key="4">
    <source>
        <dbReference type="Google" id="ProtNLM"/>
    </source>
</evidence>
<proteinExistence type="predicted"/>
<dbReference type="Pfam" id="PF07426">
    <property type="entry name" value="Dynactin_p22"/>
    <property type="match status" value="1"/>
</dbReference>
<feature type="coiled-coil region" evidence="1">
    <location>
        <begin position="136"/>
        <end position="203"/>
    </location>
</feature>
<name>A0A0F7ZMT0_9HYPO</name>